<dbReference type="Pfam" id="PF00483">
    <property type="entry name" value="NTP_transferase"/>
    <property type="match status" value="1"/>
</dbReference>
<reference evidence="3 4" key="1">
    <citation type="journal article" date="2019" name="ISME J.">
        <title>Evolution in action: habitat transition from sediment to the pelagial leads to genome streamlining in Methylophilaceae.</title>
        <authorList>
            <person name="Salcher M."/>
            <person name="Schaefle D."/>
            <person name="Kaspar M."/>
            <person name="Neuenschwander S.M."/>
            <person name="Ghai R."/>
        </authorList>
    </citation>
    <scope>NUCLEOTIDE SEQUENCE [LARGE SCALE GENOMIC DNA]</scope>
    <source>
        <strain evidence="3 4">MMS-RI-1</strain>
    </source>
</reference>
<dbReference type="Pfam" id="PF00571">
    <property type="entry name" value="CBS"/>
    <property type="match status" value="1"/>
</dbReference>
<evidence type="ECO:0000259" key="2">
    <source>
        <dbReference type="PROSITE" id="PS51371"/>
    </source>
</evidence>
<dbReference type="RefSeq" id="WP_139883069.1">
    <property type="nucleotide sequence ID" value="NZ_CP040986.1"/>
</dbReference>
<dbReference type="KEGG" id="mrk:FIT61_02690"/>
<dbReference type="InterPro" id="IPR005835">
    <property type="entry name" value="NTP_transferase_dom"/>
</dbReference>
<dbReference type="Gene3D" id="3.90.550.10">
    <property type="entry name" value="Spore Coat Polysaccharide Biosynthesis Protein SpsA, Chain A"/>
    <property type="match status" value="1"/>
</dbReference>
<keyword evidence="4" id="KW-1185">Reference proteome</keyword>
<dbReference type="EMBL" id="CP040986">
    <property type="protein sequence ID" value="QDD13368.1"/>
    <property type="molecule type" value="Genomic_DNA"/>
</dbReference>
<gene>
    <name evidence="3" type="ORF">FIT61_02690</name>
</gene>
<evidence type="ECO:0000256" key="1">
    <source>
        <dbReference type="PROSITE-ProRule" id="PRU00703"/>
    </source>
</evidence>
<proteinExistence type="predicted"/>
<organism evidence="3 4">
    <name type="scientific">Candidatus Methylopumilus rimovensis</name>
    <dbReference type="NCBI Taxonomy" id="2588535"/>
    <lineage>
        <taxon>Bacteria</taxon>
        <taxon>Pseudomonadati</taxon>
        <taxon>Pseudomonadota</taxon>
        <taxon>Betaproteobacteria</taxon>
        <taxon>Nitrosomonadales</taxon>
        <taxon>Methylophilaceae</taxon>
        <taxon>Candidatus Methylopumilus</taxon>
    </lineage>
</organism>
<dbReference type="CDD" id="cd04607">
    <property type="entry name" value="CBS_pair_NTP_transferase_assoc"/>
    <property type="match status" value="1"/>
</dbReference>
<protein>
    <submittedName>
        <fullName evidence="3">CBS domain-containing protein</fullName>
    </submittedName>
</protein>
<keyword evidence="1" id="KW-0129">CBS domain</keyword>
<dbReference type="InterPro" id="IPR000644">
    <property type="entry name" value="CBS_dom"/>
</dbReference>
<dbReference type="SUPFAM" id="SSF53448">
    <property type="entry name" value="Nucleotide-diphospho-sugar transferases"/>
    <property type="match status" value="1"/>
</dbReference>
<feature type="domain" description="CBS" evidence="2">
    <location>
        <begin position="74"/>
        <end position="130"/>
    </location>
</feature>
<name>A0AAE6FSS7_9PROT</name>
<sequence>MQNYNNKYIGDWKHAILLENSSIQDAIVNLDKIAIQIVLVCNKDKTLLGTISDGDIRRGLLKGLTLNSPIKAIMNKNPLVVSKNILRDSVLELMSLNRIRQVPVVDENNKLIGLHLFDYLLEPKDRKNTMVIMAGGRGKRLHPFTNERPKPMLEIAGKPILEHIIQHAKSEGFKSFIISINYLGHILEDYFGDGKKFNIKINYIREDIPLGTAGSLSLLPSAPNLPFIVTNGDVITDIKYGELLDFHNRHDASATMAVRAHEYQNPFGIVQTDGLDIVGFEEKPITRSHINAGVYVLNPQVLELLELGEHCDMPGLFERLQTLKKRTVAYPMHEPWLDVGSHHDLEIAKKNIKAEIKYKKEISK</sequence>
<dbReference type="Proteomes" id="UP000312102">
    <property type="component" value="Chromosome"/>
</dbReference>
<accession>A0AAE6FSS7</accession>
<dbReference type="AlphaFoldDB" id="A0AAE6FSS7"/>
<dbReference type="InterPro" id="IPR046342">
    <property type="entry name" value="CBS_dom_sf"/>
</dbReference>
<dbReference type="PROSITE" id="PS51371">
    <property type="entry name" value="CBS"/>
    <property type="match status" value="1"/>
</dbReference>
<dbReference type="InterPro" id="IPR050486">
    <property type="entry name" value="Mannose-1P_guanyltransferase"/>
</dbReference>
<dbReference type="PANTHER" id="PTHR22572">
    <property type="entry name" value="SUGAR-1-PHOSPHATE GUANYL TRANSFERASE"/>
    <property type="match status" value="1"/>
</dbReference>
<dbReference type="InterPro" id="IPR029044">
    <property type="entry name" value="Nucleotide-diphossugar_trans"/>
</dbReference>
<dbReference type="Gene3D" id="3.10.580.10">
    <property type="entry name" value="CBS-domain"/>
    <property type="match status" value="1"/>
</dbReference>
<dbReference type="CDD" id="cd06426">
    <property type="entry name" value="NTP_transferase_like_2"/>
    <property type="match status" value="1"/>
</dbReference>
<evidence type="ECO:0000313" key="3">
    <source>
        <dbReference type="EMBL" id="QDD13368.1"/>
    </source>
</evidence>
<evidence type="ECO:0000313" key="4">
    <source>
        <dbReference type="Proteomes" id="UP000312102"/>
    </source>
</evidence>